<dbReference type="Proteomes" id="UP001560573">
    <property type="component" value="Unassembled WGS sequence"/>
</dbReference>
<accession>A0ABV3ZJ78</accession>
<sequence>MNILFLHSGIPNYVTDGLFHGLRSINGINVVDIPRIDYMYTDASCKDLEKTGSKGNTLYHLLTEAEEIKGMRTYWQADLDDYDFIIFNDIFHLCDQFHYIYNSLKPSKRNSICIIDGYDAASMFPFIRNSFNLKIRPWSYFYKTKKVKYFKREFVDVASLFGLSKECFPRCHKLFSKIFNRPVKLFPISMSIPEEHVEYIPMAEKSTTFIRYNVDEELGDLLPNTTVAELGKWQPAFSNQQQYYDEIRNSMFGITAKRAGWDCLRHYEYAAKGAILCFKNLEKKDPLCAPLALNETNCIPYSGKTDLLSKITKMSFAQLQDIQAEQYKWVNEHTTKNAAYRFLERLQSDLR</sequence>
<reference evidence="1 2" key="1">
    <citation type="submission" date="2023-07" db="EMBL/GenBank/DDBJ databases">
        <authorList>
            <person name="Lian W.-H."/>
        </authorList>
    </citation>
    <scope>NUCLEOTIDE SEQUENCE [LARGE SCALE GENOMIC DNA]</scope>
    <source>
        <strain evidence="1 2">SYSU DXS3180</strain>
    </source>
</reference>
<gene>
    <name evidence="1" type="ORF">QTN47_20710</name>
</gene>
<dbReference type="RefSeq" id="WP_369331348.1">
    <property type="nucleotide sequence ID" value="NZ_JAULBC010000007.1"/>
</dbReference>
<dbReference type="EMBL" id="JAULBC010000007">
    <property type="protein sequence ID" value="MEX6689942.1"/>
    <property type="molecule type" value="Genomic_DNA"/>
</dbReference>
<comment type="caution">
    <text evidence="1">The sequence shown here is derived from an EMBL/GenBank/DDBJ whole genome shotgun (WGS) entry which is preliminary data.</text>
</comment>
<protein>
    <recommendedName>
        <fullName evidence="3">Glycosyltransferase family 1 protein</fullName>
    </recommendedName>
</protein>
<organism evidence="1 2">
    <name type="scientific">Danxiaibacter flavus</name>
    <dbReference type="NCBI Taxonomy" id="3049108"/>
    <lineage>
        <taxon>Bacteria</taxon>
        <taxon>Pseudomonadati</taxon>
        <taxon>Bacteroidota</taxon>
        <taxon>Chitinophagia</taxon>
        <taxon>Chitinophagales</taxon>
        <taxon>Chitinophagaceae</taxon>
        <taxon>Danxiaibacter</taxon>
    </lineage>
</organism>
<proteinExistence type="predicted"/>
<keyword evidence="2" id="KW-1185">Reference proteome</keyword>
<name>A0ABV3ZJ78_9BACT</name>
<evidence type="ECO:0008006" key="3">
    <source>
        <dbReference type="Google" id="ProtNLM"/>
    </source>
</evidence>
<evidence type="ECO:0000313" key="1">
    <source>
        <dbReference type="EMBL" id="MEX6689942.1"/>
    </source>
</evidence>
<evidence type="ECO:0000313" key="2">
    <source>
        <dbReference type="Proteomes" id="UP001560573"/>
    </source>
</evidence>